<comment type="similarity">
    <text evidence="2 5">Belongs to the RecX family.</text>
</comment>
<dbReference type="InterPro" id="IPR036388">
    <property type="entry name" value="WH-like_DNA-bd_sf"/>
</dbReference>
<dbReference type="EMBL" id="CP124755">
    <property type="protein sequence ID" value="WGZ91592.1"/>
    <property type="molecule type" value="Genomic_DNA"/>
</dbReference>
<evidence type="ECO:0000259" key="6">
    <source>
        <dbReference type="Pfam" id="PF02631"/>
    </source>
</evidence>
<reference evidence="9" key="2">
    <citation type="submission" date="2023-04" db="EMBL/GenBank/DDBJ databases">
        <authorList>
            <person name="Beletskiy A.V."/>
            <person name="Mardanov A.V."/>
            <person name="Ravin N.V."/>
        </authorList>
    </citation>
    <scope>NUCLEOTIDE SEQUENCE</scope>
    <source>
        <strain evidence="9">GKL-01</strain>
    </source>
</reference>
<evidence type="ECO:0000256" key="3">
    <source>
        <dbReference type="ARBA" id="ARBA00018111"/>
    </source>
</evidence>
<evidence type="ECO:0000256" key="2">
    <source>
        <dbReference type="ARBA" id="ARBA00009695"/>
    </source>
</evidence>
<dbReference type="GO" id="GO:0005737">
    <property type="term" value="C:cytoplasm"/>
    <property type="evidence" value="ECO:0007669"/>
    <property type="project" value="UniProtKB-SubCell"/>
</dbReference>
<dbReference type="GO" id="GO:0006282">
    <property type="term" value="P:regulation of DNA repair"/>
    <property type="evidence" value="ECO:0007669"/>
    <property type="project" value="UniProtKB-UniRule"/>
</dbReference>
<dbReference type="AlphaFoldDB" id="A0AA95KKW1"/>
<dbReference type="KEGG" id="tdu:QJT80_03740"/>
<dbReference type="Proteomes" id="UP001300672">
    <property type="component" value="Chromosome"/>
</dbReference>
<protein>
    <recommendedName>
        <fullName evidence="3 5">Regulatory protein RecX</fullName>
    </recommendedName>
</protein>
<dbReference type="InterPro" id="IPR053924">
    <property type="entry name" value="RecX_HTH_2nd"/>
</dbReference>
<feature type="domain" description="RecX third three-helical" evidence="7">
    <location>
        <begin position="101"/>
        <end position="146"/>
    </location>
</feature>
<dbReference type="Pfam" id="PF21982">
    <property type="entry name" value="RecX_HTH1"/>
    <property type="match status" value="1"/>
</dbReference>
<evidence type="ECO:0000259" key="7">
    <source>
        <dbReference type="Pfam" id="PF21981"/>
    </source>
</evidence>
<reference evidence="9" key="1">
    <citation type="journal article" date="2023" name="Int. J. Mol. Sci.">
        <title>Metagenomics Revealed a New Genus 'Candidatus Thiocaldithrix dubininis' gen. nov., sp. nov. and a New Species 'Candidatus Thiothrix putei' sp. nov. in the Family Thiotrichaceae, Some Members of Which Have Traits of Both Na+- and H+-Motive Energetics.</title>
        <authorList>
            <person name="Ravin N.V."/>
            <person name="Muntyan M.S."/>
            <person name="Smolyakov D.D."/>
            <person name="Rudenko T.S."/>
            <person name="Beletsky A.V."/>
            <person name="Mardanov A.V."/>
            <person name="Grabovich M.Y."/>
        </authorList>
    </citation>
    <scope>NUCLEOTIDE SEQUENCE</scope>
    <source>
        <strain evidence="9">GKL-01</strain>
    </source>
</reference>
<dbReference type="Gene3D" id="1.10.10.10">
    <property type="entry name" value="Winged helix-like DNA-binding domain superfamily/Winged helix DNA-binding domain"/>
    <property type="match status" value="3"/>
</dbReference>
<dbReference type="PANTHER" id="PTHR33602:SF1">
    <property type="entry name" value="REGULATORY PROTEIN RECX FAMILY PROTEIN"/>
    <property type="match status" value="1"/>
</dbReference>
<evidence type="ECO:0000256" key="1">
    <source>
        <dbReference type="ARBA" id="ARBA00004496"/>
    </source>
</evidence>
<proteinExistence type="inferred from homology"/>
<dbReference type="InterPro" id="IPR053925">
    <property type="entry name" value="RecX_HTH_3rd"/>
</dbReference>
<dbReference type="HAMAP" id="MF_01114">
    <property type="entry name" value="RecX"/>
    <property type="match status" value="1"/>
</dbReference>
<sequence length="157" mass="18010">MSHSLLRECEGAALRILALRDHSSHELAQKLRQRFECDTESLALLFERLQALGYLDDLRFAQAFIRASIARGRGLQRIKHDLQTKGVEQALIEQALTEADIDWLQLASAQRIKKFGKLLPTDFKERARQSRFLAGRGFSTDTIRAVFQYHPDDDWVG</sequence>
<keyword evidence="4 5" id="KW-0963">Cytoplasm</keyword>
<comment type="subcellular location">
    <subcellularLocation>
        <location evidence="1 5">Cytoplasm</location>
    </subcellularLocation>
</comment>
<feature type="domain" description="RecX first three-helical" evidence="8">
    <location>
        <begin position="12"/>
        <end position="34"/>
    </location>
</feature>
<dbReference type="Pfam" id="PF21981">
    <property type="entry name" value="RecX_HTH3"/>
    <property type="match status" value="1"/>
</dbReference>
<dbReference type="PANTHER" id="PTHR33602">
    <property type="entry name" value="REGULATORY PROTEIN RECX FAMILY PROTEIN"/>
    <property type="match status" value="1"/>
</dbReference>
<feature type="domain" description="RecX second three-helical" evidence="6">
    <location>
        <begin position="56"/>
        <end position="96"/>
    </location>
</feature>
<gene>
    <name evidence="5" type="primary">recX</name>
    <name evidence="9" type="ORF">QJT80_03740</name>
</gene>
<organism evidence="9">
    <name type="scientific">Candidatus Thiocaldithrix dubininis</name>
    <dbReference type="NCBI Taxonomy" id="3080823"/>
    <lineage>
        <taxon>Bacteria</taxon>
        <taxon>Pseudomonadati</taxon>
        <taxon>Pseudomonadota</taxon>
        <taxon>Gammaproteobacteria</taxon>
        <taxon>Thiotrichales</taxon>
        <taxon>Thiotrichaceae</taxon>
        <taxon>Candidatus Thiocaldithrix</taxon>
    </lineage>
</organism>
<evidence type="ECO:0000259" key="8">
    <source>
        <dbReference type="Pfam" id="PF21982"/>
    </source>
</evidence>
<dbReference type="Pfam" id="PF02631">
    <property type="entry name" value="RecX_HTH2"/>
    <property type="match status" value="1"/>
</dbReference>
<accession>A0AA95KKW1</accession>
<comment type="function">
    <text evidence="5">Modulates RecA activity.</text>
</comment>
<name>A0AA95KKW1_9GAMM</name>
<evidence type="ECO:0000256" key="5">
    <source>
        <dbReference type="HAMAP-Rule" id="MF_01114"/>
    </source>
</evidence>
<dbReference type="InterPro" id="IPR003783">
    <property type="entry name" value="Regulatory_RecX"/>
</dbReference>
<evidence type="ECO:0000256" key="4">
    <source>
        <dbReference type="ARBA" id="ARBA00022490"/>
    </source>
</evidence>
<dbReference type="InterPro" id="IPR053926">
    <property type="entry name" value="RecX_HTH_1st"/>
</dbReference>
<evidence type="ECO:0000313" key="9">
    <source>
        <dbReference type="EMBL" id="WGZ91592.1"/>
    </source>
</evidence>